<dbReference type="OrthoDB" id="9864701at2"/>
<dbReference type="AlphaFoldDB" id="A0A117PMK3"/>
<evidence type="ECO:0000313" key="2">
    <source>
        <dbReference type="Proteomes" id="UP000053039"/>
    </source>
</evidence>
<sequence>MNPLTLELTAELIGGPDGYPTRYGPKVHCFTPTSIEYVAIDSTSDSRLYITAEFSDWTELSGGWVSVRASLRDMNGWTIGRRPALIYNRPYDVPSTTSFYLPQGGGMFALNTRVYS</sequence>
<name>A0A117PMK3_9ACTN</name>
<dbReference type="Proteomes" id="UP000053039">
    <property type="component" value="Unassembled WGS sequence"/>
</dbReference>
<dbReference type="EMBL" id="LMWM01000055">
    <property type="protein sequence ID" value="KUM82379.1"/>
    <property type="molecule type" value="Genomic_DNA"/>
</dbReference>
<organism evidence="1 2">
    <name type="scientific">Streptomyces pseudovenezuelae</name>
    <dbReference type="NCBI Taxonomy" id="67350"/>
    <lineage>
        <taxon>Bacteria</taxon>
        <taxon>Bacillati</taxon>
        <taxon>Actinomycetota</taxon>
        <taxon>Actinomycetes</taxon>
        <taxon>Kitasatosporales</taxon>
        <taxon>Streptomycetaceae</taxon>
        <taxon>Streptomyces</taxon>
        <taxon>Streptomyces aurantiacus group</taxon>
    </lineage>
</organism>
<proteinExistence type="predicted"/>
<evidence type="ECO:0000313" key="1">
    <source>
        <dbReference type="EMBL" id="KUM82379.1"/>
    </source>
</evidence>
<gene>
    <name evidence="1" type="ORF">AQI94_41890</name>
</gene>
<comment type="caution">
    <text evidence="1">The sequence shown here is derived from an EMBL/GenBank/DDBJ whole genome shotgun (WGS) entry which is preliminary data.</text>
</comment>
<accession>A0A117PMK3</accession>
<dbReference type="RefSeq" id="WP_030498685.1">
    <property type="nucleotide sequence ID" value="NZ_KQ948157.1"/>
</dbReference>
<protein>
    <submittedName>
        <fullName evidence="1">Uncharacterized protein</fullName>
    </submittedName>
</protein>
<reference evidence="1 2" key="1">
    <citation type="submission" date="2015-10" db="EMBL/GenBank/DDBJ databases">
        <title>Draft genome sequence of Streptomyces pseudovenezuelae DSM 40212, type strain for the species Streptomyces pseudovenezuelae.</title>
        <authorList>
            <person name="Ruckert C."/>
            <person name="Winkler A."/>
            <person name="Kalinowski J."/>
            <person name="Kampfer P."/>
            <person name="Glaeser S."/>
        </authorList>
    </citation>
    <scope>NUCLEOTIDE SEQUENCE [LARGE SCALE GENOMIC DNA]</scope>
    <source>
        <strain evidence="1 2">DSM 40212</strain>
    </source>
</reference>